<dbReference type="Pfam" id="PF10613">
    <property type="entry name" value="Lig_chan-Glu_bd"/>
    <property type="match status" value="1"/>
</dbReference>
<evidence type="ECO:0000313" key="19">
    <source>
        <dbReference type="EMBL" id="KAK0590916.1"/>
    </source>
</evidence>
<keyword evidence="4 15" id="KW-0813">Transport</keyword>
<evidence type="ECO:0000256" key="6">
    <source>
        <dbReference type="ARBA" id="ARBA00022729"/>
    </source>
</evidence>
<evidence type="ECO:0000256" key="14">
    <source>
        <dbReference type="ARBA" id="ARBA00049638"/>
    </source>
</evidence>
<keyword evidence="20" id="KW-1185">Reference proteome</keyword>
<dbReference type="SUPFAM" id="SSF53850">
    <property type="entry name" value="Periplasmic binding protein-like II"/>
    <property type="match status" value="1"/>
</dbReference>
<dbReference type="InterPro" id="IPR019594">
    <property type="entry name" value="Glu/Gly-bd"/>
</dbReference>
<evidence type="ECO:0000256" key="16">
    <source>
        <dbReference type="SAM" id="Phobius"/>
    </source>
</evidence>
<comment type="function">
    <text evidence="14">Glutamate-gated receptor that probably acts as a non-selective cation channel. May be involved in light-signal transduction and calcium homeostasis via the regulation of calcium influx into cells.</text>
</comment>
<dbReference type="GO" id="GO:0016020">
    <property type="term" value="C:membrane"/>
    <property type="evidence" value="ECO:0007669"/>
    <property type="project" value="UniProtKB-SubCell"/>
</dbReference>
<evidence type="ECO:0000256" key="10">
    <source>
        <dbReference type="ARBA" id="ARBA00023170"/>
    </source>
</evidence>
<feature type="chain" id="PRO_5041367763" description="Glutamate receptor" evidence="17">
    <location>
        <begin position="30"/>
        <end position="858"/>
    </location>
</feature>
<evidence type="ECO:0000256" key="9">
    <source>
        <dbReference type="ARBA" id="ARBA00023136"/>
    </source>
</evidence>
<keyword evidence="11" id="KW-0325">Glycoprotein</keyword>
<evidence type="ECO:0000256" key="13">
    <source>
        <dbReference type="ARBA" id="ARBA00023303"/>
    </source>
</evidence>
<reference evidence="19" key="2">
    <citation type="submission" date="2023-06" db="EMBL/GenBank/DDBJ databases">
        <authorList>
            <person name="Swenson N.G."/>
            <person name="Wegrzyn J.L."/>
            <person name="Mcevoy S.L."/>
        </authorList>
    </citation>
    <scope>NUCLEOTIDE SEQUENCE</scope>
    <source>
        <strain evidence="19">NS2018</strain>
        <tissue evidence="19">Leaf</tissue>
    </source>
</reference>
<dbReference type="InterPro" id="IPR017103">
    <property type="entry name" value="Iontropic_Glu_rcpt_pln"/>
</dbReference>
<feature type="domain" description="Ionotropic glutamate receptor C-terminal" evidence="18">
    <location>
        <begin position="440"/>
        <end position="776"/>
    </location>
</feature>
<evidence type="ECO:0000256" key="7">
    <source>
        <dbReference type="ARBA" id="ARBA00022989"/>
    </source>
</evidence>
<dbReference type="CDD" id="cd19990">
    <property type="entry name" value="PBP1_GABAb_receptor_plant"/>
    <property type="match status" value="1"/>
</dbReference>
<keyword evidence="13 15" id="KW-0407">Ion channel</keyword>
<dbReference type="EMBL" id="JAUESC010000381">
    <property type="protein sequence ID" value="KAK0590916.1"/>
    <property type="molecule type" value="Genomic_DNA"/>
</dbReference>
<dbReference type="PANTHER" id="PTHR18966">
    <property type="entry name" value="IONOTROPIC GLUTAMATE RECEPTOR"/>
    <property type="match status" value="1"/>
</dbReference>
<sequence length="858" mass="96844">MDFKRKKLNNQAFFFHLMILFILVKPSKPNEEVNNISLSSVAEVHVGVIVDMGSWSGKISHSCISMAISDFWALNNKTRVLLHWMDSKGDSILALHAALNVTLQAIIITETSSSEAHILAELGSRAKIPIISLFASGPSLTLSNYSNFIQITHDQAKGIATLIKAFKWKDAILIYEDNNSGRDFFPHMFDSSQDANIHIAHRISIPPSSSDEHIIEKLSMIKTFQTKVFVVHMSHSLASHFFLNVKKLEMMSEGYVWIVTDTIVSFFHSMDTLVVESMQGVVGLKPYIPALKELHNFTLRWRRKMYIDHPNAEVLELDPFGILAYDAIWALAEAAQKLKSTEISQGGLMLYEEIMKSRFKGLSGYFQLSNGNKLPSRRFEIVNVIGKGLRRVGFWTSETGNITKESNSPSTSDLEVIIWPGGSATIPKRQLIQKSSKVLRIGVPVKSSFKELVYVVHDSQSNATIFSGFCIEVFKAAMDTLTYEVTYEFIQFAYDNRSIAGTYNDILHQVYLKEIDAAVGDISITANRSLYVDFTSPFSDMGIGMIMPTYQNNNMWIFLKPLQADLWLTSAAFFVFTGFVVWIIEHPINDEFQGSLAQQIGMVFWYSFSTLVFAHSEKLLSNWSKFVVIIWVFVVLILTSSYTATLTSMLTVQQIQLGSNDYVGFHSITRATNNINFEDSRLNEYNSPEEYADALSKGSKKGGVSAIIDEIPYIKIFLARYPAQYTTVIPKNPPSTNGFGFAFQKGSPLVADISRAIASLREEGRLKMLEDYWFSYFSSKHPSTYMNQDSSGIPSSLSLERFGGLFLITGISSTLVLSIFFLCFVYRKRHALRGFVSEKLEFLKGYIHYYLPTLLRIH</sequence>
<organism evidence="19 20">
    <name type="scientific">Acer saccharum</name>
    <name type="common">Sugar maple</name>
    <dbReference type="NCBI Taxonomy" id="4024"/>
    <lineage>
        <taxon>Eukaryota</taxon>
        <taxon>Viridiplantae</taxon>
        <taxon>Streptophyta</taxon>
        <taxon>Embryophyta</taxon>
        <taxon>Tracheophyta</taxon>
        <taxon>Spermatophyta</taxon>
        <taxon>Magnoliopsida</taxon>
        <taxon>eudicotyledons</taxon>
        <taxon>Gunneridae</taxon>
        <taxon>Pentapetalae</taxon>
        <taxon>rosids</taxon>
        <taxon>malvids</taxon>
        <taxon>Sapindales</taxon>
        <taxon>Sapindaceae</taxon>
        <taxon>Hippocastanoideae</taxon>
        <taxon>Acereae</taxon>
        <taxon>Acer</taxon>
    </lineage>
</organism>
<dbReference type="PIRSF" id="PIRSF037090">
    <property type="entry name" value="Iontro_Glu-like_rcpt_pln"/>
    <property type="match status" value="1"/>
</dbReference>
<comment type="subcellular location">
    <subcellularLocation>
        <location evidence="1">Membrane</location>
        <topology evidence="1">Multi-pass membrane protein</topology>
    </subcellularLocation>
</comment>
<dbReference type="SUPFAM" id="SSF53822">
    <property type="entry name" value="Periplasmic binding protein-like I"/>
    <property type="match status" value="1"/>
</dbReference>
<dbReference type="Gene3D" id="3.40.50.2300">
    <property type="match status" value="2"/>
</dbReference>
<evidence type="ECO:0000256" key="12">
    <source>
        <dbReference type="ARBA" id="ARBA00023286"/>
    </source>
</evidence>
<dbReference type="FunFam" id="3.40.50.2300:FF:000188">
    <property type="entry name" value="Glutamate receptor"/>
    <property type="match status" value="1"/>
</dbReference>
<evidence type="ECO:0000256" key="1">
    <source>
        <dbReference type="ARBA" id="ARBA00004141"/>
    </source>
</evidence>
<reference evidence="19" key="1">
    <citation type="journal article" date="2022" name="Plant J.">
        <title>Strategies of tolerance reflected in two North American maple genomes.</title>
        <authorList>
            <person name="McEvoy S.L."/>
            <person name="Sezen U.U."/>
            <person name="Trouern-Trend A."/>
            <person name="McMahon S.M."/>
            <person name="Schaberg P.G."/>
            <person name="Yang J."/>
            <person name="Wegrzyn J.L."/>
            <person name="Swenson N.G."/>
        </authorList>
    </citation>
    <scope>NUCLEOTIDE SEQUENCE</scope>
    <source>
        <strain evidence="19">NS2018</strain>
    </source>
</reference>
<evidence type="ECO:0000256" key="4">
    <source>
        <dbReference type="ARBA" id="ARBA00022448"/>
    </source>
</evidence>
<dbReference type="InterPro" id="IPR001828">
    <property type="entry name" value="ANF_lig-bd_rcpt"/>
</dbReference>
<comment type="function">
    <text evidence="15">Glutamate-gated receptor that probably acts as non-selective cation channel.</text>
</comment>
<gene>
    <name evidence="19" type="ORF">LWI29_033199</name>
</gene>
<evidence type="ECO:0000256" key="11">
    <source>
        <dbReference type="ARBA" id="ARBA00023180"/>
    </source>
</evidence>
<evidence type="ECO:0000256" key="15">
    <source>
        <dbReference type="PIRNR" id="PIRNR037090"/>
    </source>
</evidence>
<dbReference type="FunFam" id="1.10.287.70:FF:000037">
    <property type="entry name" value="Glutamate receptor"/>
    <property type="match status" value="1"/>
</dbReference>
<evidence type="ECO:0000256" key="8">
    <source>
        <dbReference type="ARBA" id="ARBA00023065"/>
    </source>
</evidence>
<keyword evidence="10 15" id="KW-0675">Receptor</keyword>
<dbReference type="Proteomes" id="UP001168877">
    <property type="component" value="Unassembled WGS sequence"/>
</dbReference>
<dbReference type="Gene3D" id="3.40.190.10">
    <property type="entry name" value="Periplasmic binding protein-like II"/>
    <property type="match status" value="2"/>
</dbReference>
<feature type="transmembrane region" description="Helical" evidence="16">
    <location>
        <begin position="626"/>
        <end position="644"/>
    </location>
</feature>
<evidence type="ECO:0000256" key="17">
    <source>
        <dbReference type="SAM" id="SignalP"/>
    </source>
</evidence>
<dbReference type="InterPro" id="IPR028082">
    <property type="entry name" value="Peripla_BP_I"/>
</dbReference>
<comment type="similarity">
    <text evidence="2 15">Belongs to the glutamate-gated ion channel (TC 1.A.10.1) family.</text>
</comment>
<dbReference type="FunFam" id="3.40.190.10:FF:000103">
    <property type="entry name" value="Glutamate receptor"/>
    <property type="match status" value="1"/>
</dbReference>
<keyword evidence="6 17" id="KW-0732">Signal</keyword>
<dbReference type="InterPro" id="IPR015683">
    <property type="entry name" value="Ionotropic_Glu_rcpt"/>
</dbReference>
<keyword evidence="8 15" id="KW-0406">Ion transport</keyword>
<dbReference type="Pfam" id="PF00060">
    <property type="entry name" value="Lig_chan"/>
    <property type="match status" value="1"/>
</dbReference>
<proteinExistence type="inferred from homology"/>
<dbReference type="InterPro" id="IPR001320">
    <property type="entry name" value="Iontro_rcpt_C"/>
</dbReference>
<evidence type="ECO:0000313" key="20">
    <source>
        <dbReference type="Proteomes" id="UP001168877"/>
    </source>
</evidence>
<feature type="signal peptide" evidence="17">
    <location>
        <begin position="1"/>
        <end position="29"/>
    </location>
</feature>
<evidence type="ECO:0000256" key="3">
    <source>
        <dbReference type="ARBA" id="ARBA00011095"/>
    </source>
</evidence>
<dbReference type="AlphaFoldDB" id="A0AA39SDS0"/>
<evidence type="ECO:0000256" key="2">
    <source>
        <dbReference type="ARBA" id="ARBA00008685"/>
    </source>
</evidence>
<protein>
    <recommendedName>
        <fullName evidence="15">Glutamate receptor</fullName>
    </recommendedName>
</protein>
<accession>A0AA39SDS0</accession>
<dbReference type="Pfam" id="PF01094">
    <property type="entry name" value="ANF_receptor"/>
    <property type="match status" value="1"/>
</dbReference>
<feature type="transmembrane region" description="Helical" evidence="16">
    <location>
        <begin position="804"/>
        <end position="826"/>
    </location>
</feature>
<dbReference type="SMART" id="SM00079">
    <property type="entry name" value="PBPe"/>
    <property type="match status" value="1"/>
</dbReference>
<evidence type="ECO:0000256" key="5">
    <source>
        <dbReference type="ARBA" id="ARBA00022692"/>
    </source>
</evidence>
<dbReference type="GO" id="GO:0015276">
    <property type="term" value="F:ligand-gated monoatomic ion channel activity"/>
    <property type="evidence" value="ECO:0007669"/>
    <property type="project" value="InterPro"/>
</dbReference>
<keyword evidence="12 15" id="KW-1071">Ligand-gated ion channel</keyword>
<keyword evidence="9 15" id="KW-0472">Membrane</keyword>
<comment type="caution">
    <text evidence="19">The sequence shown here is derived from an EMBL/GenBank/DDBJ whole genome shotgun (WGS) entry which is preliminary data.</text>
</comment>
<dbReference type="Gene3D" id="1.10.287.70">
    <property type="match status" value="1"/>
</dbReference>
<keyword evidence="7 16" id="KW-1133">Transmembrane helix</keyword>
<keyword evidence="5 16" id="KW-0812">Transmembrane</keyword>
<dbReference type="CDD" id="cd13686">
    <property type="entry name" value="GluR_Plant"/>
    <property type="match status" value="1"/>
</dbReference>
<name>A0AA39SDS0_ACESA</name>
<dbReference type="InterPro" id="IPR044440">
    <property type="entry name" value="GABAb_receptor_plant_PBP1"/>
</dbReference>
<comment type="subunit">
    <text evidence="3">May form heteromers.</text>
</comment>
<feature type="transmembrane region" description="Helical" evidence="16">
    <location>
        <begin position="562"/>
        <end position="584"/>
    </location>
</feature>
<evidence type="ECO:0000259" key="18">
    <source>
        <dbReference type="SMART" id="SM00079"/>
    </source>
</evidence>